<accession>E5XQ29</accession>
<evidence type="ECO:0000313" key="5">
    <source>
        <dbReference type="EMBL" id="EFV13538.1"/>
    </source>
</evidence>
<name>E5XQ29_SEGRC</name>
<reference evidence="5 6" key="1">
    <citation type="journal article" date="2011" name="Stand. Genomic Sci.">
        <title>High quality draft genome sequence of Segniliparus rugosus CDC 945(T)= (ATCC BAA-974(T)).</title>
        <authorList>
            <person name="Earl A.M."/>
            <person name="Desjardins C.A."/>
            <person name="Fitzgerald M.G."/>
            <person name="Arachchi H.M."/>
            <person name="Zeng Q."/>
            <person name="Mehta T."/>
            <person name="Griggs A."/>
            <person name="Birren B.W."/>
            <person name="Toney N.C."/>
            <person name="Carr J."/>
            <person name="Posey J."/>
            <person name="Butler W.R."/>
        </authorList>
    </citation>
    <scope>NUCLEOTIDE SEQUENCE [LARGE SCALE GENOMIC DNA]</scope>
    <source>
        <strain evidence="6">ATCC BAA-974 / DSM 45345 / CCUG 50838 / CIP 108380 / JCM 13579 / CDC 945</strain>
    </source>
</reference>
<dbReference type="PRINTS" id="PR00081">
    <property type="entry name" value="GDHRDH"/>
</dbReference>
<comment type="similarity">
    <text evidence="1 3">Belongs to the short-chain dehydrogenases/reductases (SDR) family.</text>
</comment>
<dbReference type="InterPro" id="IPR036291">
    <property type="entry name" value="NAD(P)-bd_dom_sf"/>
</dbReference>
<dbReference type="OrthoDB" id="9810734at2"/>
<dbReference type="Gene3D" id="3.40.50.720">
    <property type="entry name" value="NAD(P)-binding Rossmann-like Domain"/>
    <property type="match status" value="1"/>
</dbReference>
<evidence type="ECO:0000313" key="6">
    <source>
        <dbReference type="Proteomes" id="UP000004816"/>
    </source>
</evidence>
<dbReference type="Pfam" id="PF00106">
    <property type="entry name" value="adh_short"/>
    <property type="match status" value="1"/>
</dbReference>
<dbReference type="PRINTS" id="PR00080">
    <property type="entry name" value="SDRFAMILY"/>
</dbReference>
<keyword evidence="2" id="KW-0560">Oxidoreductase</keyword>
<organism evidence="5 6">
    <name type="scientific">Segniliparus rugosus (strain ATCC BAA-974 / DSM 45345 / CCUG 50838 / CIP 108380 / JCM 13579 / CDC 945)</name>
    <dbReference type="NCBI Taxonomy" id="679197"/>
    <lineage>
        <taxon>Bacteria</taxon>
        <taxon>Bacillati</taxon>
        <taxon>Actinomycetota</taxon>
        <taxon>Actinomycetes</taxon>
        <taxon>Mycobacteriales</taxon>
        <taxon>Segniliparaceae</taxon>
        <taxon>Segniliparus</taxon>
    </lineage>
</organism>
<dbReference type="GO" id="GO:0016020">
    <property type="term" value="C:membrane"/>
    <property type="evidence" value="ECO:0007669"/>
    <property type="project" value="TreeGrafter"/>
</dbReference>
<dbReference type="NCBIfam" id="NF004521">
    <property type="entry name" value="PRK05866.1"/>
    <property type="match status" value="1"/>
</dbReference>
<dbReference type="InterPro" id="IPR057326">
    <property type="entry name" value="KR_dom"/>
</dbReference>
<gene>
    <name evidence="5" type="ORF">HMPREF9336_01601</name>
</gene>
<evidence type="ECO:0000256" key="3">
    <source>
        <dbReference type="RuleBase" id="RU000363"/>
    </source>
</evidence>
<dbReference type="SMART" id="SM00822">
    <property type="entry name" value="PKS_KR"/>
    <property type="match status" value="1"/>
</dbReference>
<keyword evidence="6" id="KW-1185">Reference proteome</keyword>
<feature type="domain" description="Ketoreductase" evidence="4">
    <location>
        <begin position="55"/>
        <end position="222"/>
    </location>
</feature>
<protein>
    <recommendedName>
        <fullName evidence="4">Ketoreductase domain-containing protein</fullName>
    </recommendedName>
</protein>
<evidence type="ECO:0000256" key="1">
    <source>
        <dbReference type="ARBA" id="ARBA00006484"/>
    </source>
</evidence>
<dbReference type="Proteomes" id="UP000004816">
    <property type="component" value="Unassembled WGS sequence"/>
</dbReference>
<dbReference type="EMBL" id="ACZI02000001">
    <property type="protein sequence ID" value="EFV13538.1"/>
    <property type="molecule type" value="Genomic_DNA"/>
</dbReference>
<dbReference type="PANTHER" id="PTHR44196:SF1">
    <property type="entry name" value="DEHYDROGENASE_REDUCTASE SDR FAMILY MEMBER 7B"/>
    <property type="match status" value="1"/>
</dbReference>
<proteinExistence type="inferred from homology"/>
<evidence type="ECO:0000256" key="2">
    <source>
        <dbReference type="ARBA" id="ARBA00023002"/>
    </source>
</evidence>
<dbReference type="AlphaFoldDB" id="E5XQ29"/>
<dbReference type="RefSeq" id="WP_007469215.1">
    <property type="nucleotide sequence ID" value="NZ_KI391953.1"/>
</dbReference>
<dbReference type="eggNOG" id="COG0300">
    <property type="taxonomic scope" value="Bacteria"/>
</dbReference>
<dbReference type="InterPro" id="IPR002347">
    <property type="entry name" value="SDR_fam"/>
</dbReference>
<dbReference type="SUPFAM" id="SSF51735">
    <property type="entry name" value="NAD(P)-binding Rossmann-fold domains"/>
    <property type="match status" value="1"/>
</dbReference>
<dbReference type="CDD" id="cd05233">
    <property type="entry name" value="SDR_c"/>
    <property type="match status" value="1"/>
</dbReference>
<dbReference type="GO" id="GO:0016491">
    <property type="term" value="F:oxidoreductase activity"/>
    <property type="evidence" value="ECO:0007669"/>
    <property type="project" value="UniProtKB-KW"/>
</dbReference>
<dbReference type="STRING" id="679197.HMPREF9336_01601"/>
<dbReference type="PANTHER" id="PTHR44196">
    <property type="entry name" value="DEHYDROGENASE/REDUCTASE SDR FAMILY MEMBER 7B"/>
    <property type="match status" value="1"/>
</dbReference>
<evidence type="ECO:0000259" key="4">
    <source>
        <dbReference type="SMART" id="SM00822"/>
    </source>
</evidence>
<dbReference type="HOGENOM" id="CLU_010194_2_1_11"/>
<sequence length="306" mass="33709">MLLVSNIAAPASTRRRSALKRALRARDLWFIQAANGKELRKARKDPSYGVPLRGKRVLVTGASSGIGEAAAREFGRLGAKVIVVARRREELEAVAASIRAEGGEAEAITCDLRDFEAVDKLAEMVVARFGGVDVLVNNAGHSIRRPAAESLERWHDFERIMQINFFAPLRLTRGLLPGMLERGDGHVINVASLAVVNQVAPYFAAYAAAKAALSIATRIMGFELRRNGVHFSALCYPLVRTDMIAPTGEYDRIATLSPEEAAEWMTLAARVRPIRIIPRFSGTLAFFNAVSPKRVDYFFRKSGIRF</sequence>
<comment type="caution">
    <text evidence="5">The sequence shown here is derived from an EMBL/GenBank/DDBJ whole genome shotgun (WGS) entry which is preliminary data.</text>
</comment>